<evidence type="ECO:0000313" key="1">
    <source>
        <dbReference type="EMBL" id="MBX69448.1"/>
    </source>
</evidence>
<reference evidence="1" key="1">
    <citation type="submission" date="2018-02" db="EMBL/GenBank/DDBJ databases">
        <title>Rhizophora mucronata_Transcriptome.</title>
        <authorList>
            <person name="Meera S.P."/>
            <person name="Sreeshan A."/>
            <person name="Augustine A."/>
        </authorList>
    </citation>
    <scope>NUCLEOTIDE SEQUENCE</scope>
    <source>
        <tissue evidence="1">Leaf</tissue>
    </source>
</reference>
<dbReference type="AlphaFoldDB" id="A0A2P2QR72"/>
<sequence>MKIEKACNWAVLSNQCQQIKLHSSYKQQMTRCTH</sequence>
<name>A0A2P2QR72_RHIMU</name>
<protein>
    <submittedName>
        <fullName evidence="1">Uncharacterized protein</fullName>
    </submittedName>
</protein>
<accession>A0A2P2QR72</accession>
<dbReference type="EMBL" id="GGEC01088964">
    <property type="protein sequence ID" value="MBX69448.1"/>
    <property type="molecule type" value="Transcribed_RNA"/>
</dbReference>
<organism evidence="1">
    <name type="scientific">Rhizophora mucronata</name>
    <name type="common">Asiatic mangrove</name>
    <dbReference type="NCBI Taxonomy" id="61149"/>
    <lineage>
        <taxon>Eukaryota</taxon>
        <taxon>Viridiplantae</taxon>
        <taxon>Streptophyta</taxon>
        <taxon>Embryophyta</taxon>
        <taxon>Tracheophyta</taxon>
        <taxon>Spermatophyta</taxon>
        <taxon>Magnoliopsida</taxon>
        <taxon>eudicotyledons</taxon>
        <taxon>Gunneridae</taxon>
        <taxon>Pentapetalae</taxon>
        <taxon>rosids</taxon>
        <taxon>fabids</taxon>
        <taxon>Malpighiales</taxon>
        <taxon>Rhizophoraceae</taxon>
        <taxon>Rhizophora</taxon>
    </lineage>
</organism>
<proteinExistence type="predicted"/>